<feature type="signal peptide" evidence="23">
    <location>
        <begin position="1"/>
        <end position="21"/>
    </location>
</feature>
<evidence type="ECO:0000256" key="4">
    <source>
        <dbReference type="ARBA" id="ARBA00022536"/>
    </source>
</evidence>
<evidence type="ECO:0000259" key="25">
    <source>
        <dbReference type="PROSITE" id="PS50927"/>
    </source>
</evidence>
<evidence type="ECO:0000256" key="19">
    <source>
        <dbReference type="ARBA" id="ARBA00048679"/>
    </source>
</evidence>
<keyword evidence="14 22" id="KW-0472">Membrane</keyword>
<dbReference type="GO" id="GO:0030246">
    <property type="term" value="F:carbohydrate binding"/>
    <property type="evidence" value="ECO:0007669"/>
    <property type="project" value="UniProtKB-KW"/>
</dbReference>
<evidence type="ECO:0000256" key="20">
    <source>
        <dbReference type="PIRNR" id="PIRNR000641"/>
    </source>
</evidence>
<keyword evidence="7 22" id="KW-0812">Transmembrane</keyword>
<protein>
    <recommendedName>
        <fullName evidence="20">Receptor-like serine/threonine-protein kinase</fullName>
        <ecNumber evidence="20">2.7.11.1</ecNumber>
    </recommendedName>
</protein>
<sequence length="807" mass="88397">MNPWLLLLLLVLSSLNPSSSASNSISVKQPLSGTQKLISDGGKFALGFFKPGKPDYYYIGIWFNKISKQYPVWVASRDTPVTDPTTTQLKISADGNLVLSNRSNPNIWSTNIRANSTSSTTTTTTLAVLLDTGNLVVRDVSNPNIALWQSFDHPTDTWLPGGKLGHNKVTGVSQQLTSWKSKEDPSSGLYRMELDPEGSTSQLSIKWNNSREYWTSGTWNGQIFSRMPEMTQRQKVNFYFGYVNDTTENYFTYSIKGSFISRTILDVSGQIQHQTWLFDSQEWTLIWSQPAQPCDVYSLCGPYGSCDQNVKPYCKCLRGFSEKSPTNWDLGDRSGGCARNTQLQCSRNSSEYGPADQKDKFYAMSDTGLPDPPPISVQAGSASDCEQACLNSCSCTAYSYGASAGCSVWYGDLLDLKEHASTGGGSTLFLRLAASEIIDMSPKTNKGAVIRAVTGGAAGCLIFLVVVLVLIWRRRRGTAGKSKAVEGGLLAFRYSDLQRATNNFSEKLGGGAFGSVFKGILPDSNAAIAVKKLEGLRQGEKQFRTEVSTIGTVQHVNLVRLYGFCSHGTEKLLVYEYMPNGSLDAHLFQDGGAGATTVPDWTTRYQIALGTARGLAYLHEQCRECIIHCDIKPENVLLDACMAPKVADFGLAKLLGRDFSRVLTSMRGTIGYLAPEWIAGVAITARADVYSYGMMLFEIISGKRNSDQQGDGEIKIGFFPILAATRLMEGEDAMMSLLDPRLKGEADAEEVTRACKVACWCIQDNEHSRPSMGQVVQILEGVVEVNMPPMPRTLQLLADNMGNINSL</sequence>
<keyword evidence="8 23" id="KW-0732">Signal</keyword>
<dbReference type="Gene3D" id="2.90.10.10">
    <property type="entry name" value="Bulb-type lectin domain"/>
    <property type="match status" value="1"/>
</dbReference>
<dbReference type="PROSITE" id="PS50948">
    <property type="entry name" value="PAN"/>
    <property type="match status" value="1"/>
</dbReference>
<dbReference type="PANTHER" id="PTHR47974">
    <property type="entry name" value="OS07G0415500 PROTEIN"/>
    <property type="match status" value="1"/>
</dbReference>
<dbReference type="InterPro" id="IPR000719">
    <property type="entry name" value="Prot_kinase_dom"/>
</dbReference>
<keyword evidence="16" id="KW-0675">Receptor</keyword>
<evidence type="ECO:0000256" key="11">
    <source>
        <dbReference type="ARBA" id="ARBA00022777"/>
    </source>
</evidence>
<dbReference type="InterPro" id="IPR024171">
    <property type="entry name" value="SRK-like_kinase"/>
</dbReference>
<comment type="catalytic activity">
    <reaction evidence="19 20">
        <text>L-seryl-[protein] + ATP = O-phospho-L-seryl-[protein] + ADP + H(+)</text>
        <dbReference type="Rhea" id="RHEA:17989"/>
        <dbReference type="Rhea" id="RHEA-COMP:9863"/>
        <dbReference type="Rhea" id="RHEA-COMP:11604"/>
        <dbReference type="ChEBI" id="CHEBI:15378"/>
        <dbReference type="ChEBI" id="CHEBI:29999"/>
        <dbReference type="ChEBI" id="CHEBI:30616"/>
        <dbReference type="ChEBI" id="CHEBI:83421"/>
        <dbReference type="ChEBI" id="CHEBI:456216"/>
        <dbReference type="EC" id="2.7.11.1"/>
    </reaction>
</comment>
<feature type="binding site" evidence="21">
    <location>
        <position position="532"/>
    </location>
    <ligand>
        <name>ATP</name>
        <dbReference type="ChEBI" id="CHEBI:30616"/>
    </ligand>
</feature>
<dbReference type="Pfam" id="PF00069">
    <property type="entry name" value="Pkinase"/>
    <property type="match status" value="1"/>
</dbReference>
<name>A0AAX6I243_IRIPA</name>
<evidence type="ECO:0000256" key="16">
    <source>
        <dbReference type="ARBA" id="ARBA00023170"/>
    </source>
</evidence>
<dbReference type="PROSITE" id="PS00108">
    <property type="entry name" value="PROTEIN_KINASE_ST"/>
    <property type="match status" value="1"/>
</dbReference>
<keyword evidence="5" id="KW-0597">Phosphoprotein</keyword>
<dbReference type="FunFam" id="2.90.10.10:FF:000002">
    <property type="entry name" value="Serine/threonine-protein kinase"/>
    <property type="match status" value="1"/>
</dbReference>
<proteinExistence type="inferred from homology"/>
<feature type="domain" description="Protein kinase" evidence="24">
    <location>
        <begin position="502"/>
        <end position="783"/>
    </location>
</feature>
<dbReference type="PROSITE" id="PS00107">
    <property type="entry name" value="PROTEIN_KINASE_ATP"/>
    <property type="match status" value="1"/>
</dbReference>
<feature type="transmembrane region" description="Helical" evidence="22">
    <location>
        <begin position="448"/>
        <end position="472"/>
    </location>
</feature>
<organism evidence="27 28">
    <name type="scientific">Iris pallida</name>
    <name type="common">Sweet iris</name>
    <dbReference type="NCBI Taxonomy" id="29817"/>
    <lineage>
        <taxon>Eukaryota</taxon>
        <taxon>Viridiplantae</taxon>
        <taxon>Streptophyta</taxon>
        <taxon>Embryophyta</taxon>
        <taxon>Tracheophyta</taxon>
        <taxon>Spermatophyta</taxon>
        <taxon>Magnoliopsida</taxon>
        <taxon>Liliopsida</taxon>
        <taxon>Asparagales</taxon>
        <taxon>Iridaceae</taxon>
        <taxon>Iridoideae</taxon>
        <taxon>Irideae</taxon>
        <taxon>Iris</taxon>
    </lineage>
</organism>
<evidence type="ECO:0000256" key="3">
    <source>
        <dbReference type="ARBA" id="ARBA00022527"/>
    </source>
</evidence>
<gene>
    <name evidence="27" type="ORF">M6B38_285025</name>
</gene>
<evidence type="ECO:0000256" key="6">
    <source>
        <dbReference type="ARBA" id="ARBA00022679"/>
    </source>
</evidence>
<dbReference type="SMART" id="SM00108">
    <property type="entry name" value="B_lectin"/>
    <property type="match status" value="1"/>
</dbReference>
<evidence type="ECO:0000256" key="9">
    <source>
        <dbReference type="ARBA" id="ARBA00022734"/>
    </source>
</evidence>
<comment type="similarity">
    <text evidence="20">Belongs to the protein kinase superfamily. Ser/Thr protein kinase family.</text>
</comment>
<feature type="domain" description="Bulb-type lectin" evidence="25">
    <location>
        <begin position="22"/>
        <end position="150"/>
    </location>
</feature>
<dbReference type="InterPro" id="IPR017441">
    <property type="entry name" value="Protein_kinase_ATP_BS"/>
</dbReference>
<dbReference type="InterPro" id="IPR003609">
    <property type="entry name" value="Pan_app"/>
</dbReference>
<dbReference type="PROSITE" id="PS50927">
    <property type="entry name" value="BULB_LECTIN"/>
    <property type="match status" value="1"/>
</dbReference>
<dbReference type="FunFam" id="3.30.200.20:FF:000370">
    <property type="entry name" value="Receptor-like protein kinase 4"/>
    <property type="match status" value="1"/>
</dbReference>
<dbReference type="FunFam" id="1.10.510.10:FF:000227">
    <property type="entry name" value="Serine/threonine-protein kinase"/>
    <property type="match status" value="1"/>
</dbReference>
<evidence type="ECO:0000256" key="8">
    <source>
        <dbReference type="ARBA" id="ARBA00022729"/>
    </source>
</evidence>
<evidence type="ECO:0000256" key="1">
    <source>
        <dbReference type="ARBA" id="ARBA00004251"/>
    </source>
</evidence>
<dbReference type="GO" id="GO:0004674">
    <property type="term" value="F:protein serine/threonine kinase activity"/>
    <property type="evidence" value="ECO:0007669"/>
    <property type="project" value="UniProtKB-KW"/>
</dbReference>
<keyword evidence="9" id="KW-0430">Lectin</keyword>
<keyword evidence="6 20" id="KW-0808">Transferase</keyword>
<dbReference type="Pfam" id="PF08276">
    <property type="entry name" value="PAN_2"/>
    <property type="match status" value="1"/>
</dbReference>
<keyword evidence="13 22" id="KW-1133">Transmembrane helix</keyword>
<dbReference type="SUPFAM" id="SSF51110">
    <property type="entry name" value="alpha-D-mannose-specific plant lectins"/>
    <property type="match status" value="1"/>
</dbReference>
<keyword evidence="15" id="KW-1015">Disulfide bond</keyword>
<evidence type="ECO:0000313" key="27">
    <source>
        <dbReference type="EMBL" id="KAJ6847138.1"/>
    </source>
</evidence>
<dbReference type="CDD" id="cd00028">
    <property type="entry name" value="B_lectin"/>
    <property type="match status" value="1"/>
</dbReference>
<evidence type="ECO:0000256" key="14">
    <source>
        <dbReference type="ARBA" id="ARBA00023136"/>
    </source>
</evidence>
<dbReference type="InterPro" id="IPR036426">
    <property type="entry name" value="Bulb-type_lectin_dom_sf"/>
</dbReference>
<dbReference type="SUPFAM" id="SSF56112">
    <property type="entry name" value="Protein kinase-like (PK-like)"/>
    <property type="match status" value="1"/>
</dbReference>
<dbReference type="PANTHER" id="PTHR47974:SF19">
    <property type="entry name" value="RECEPTOR-LIKE SERINE_THREONINE-PROTEIN KINASE"/>
    <property type="match status" value="1"/>
</dbReference>
<evidence type="ECO:0000256" key="15">
    <source>
        <dbReference type="ARBA" id="ARBA00023157"/>
    </source>
</evidence>
<evidence type="ECO:0000256" key="23">
    <source>
        <dbReference type="SAM" id="SignalP"/>
    </source>
</evidence>
<dbReference type="Proteomes" id="UP001140949">
    <property type="component" value="Unassembled WGS sequence"/>
</dbReference>
<evidence type="ECO:0000256" key="17">
    <source>
        <dbReference type="ARBA" id="ARBA00023180"/>
    </source>
</evidence>
<accession>A0AAX6I243</accession>
<dbReference type="InterPro" id="IPR011009">
    <property type="entry name" value="Kinase-like_dom_sf"/>
</dbReference>
<dbReference type="PROSITE" id="PS50011">
    <property type="entry name" value="PROTEIN_KINASE_DOM"/>
    <property type="match status" value="1"/>
</dbReference>
<keyword evidence="10 20" id="KW-0547">Nucleotide-binding</keyword>
<evidence type="ECO:0000256" key="2">
    <source>
        <dbReference type="ARBA" id="ARBA00022475"/>
    </source>
</evidence>
<comment type="subcellular location">
    <subcellularLocation>
        <location evidence="1">Cell membrane</location>
        <topology evidence="1">Single-pass type I membrane protein</topology>
    </subcellularLocation>
</comment>
<feature type="domain" description="Apple" evidence="26">
    <location>
        <begin position="345"/>
        <end position="433"/>
    </location>
</feature>
<feature type="chain" id="PRO_5043724611" description="Receptor-like serine/threonine-protein kinase" evidence="23">
    <location>
        <begin position="22"/>
        <end position="807"/>
    </location>
</feature>
<evidence type="ECO:0000256" key="22">
    <source>
        <dbReference type="SAM" id="Phobius"/>
    </source>
</evidence>
<keyword evidence="17" id="KW-0325">Glycoprotein</keyword>
<dbReference type="InterPro" id="IPR000858">
    <property type="entry name" value="S_locus_glycoprot_dom"/>
</dbReference>
<dbReference type="CDD" id="cd01098">
    <property type="entry name" value="PAN_AP_plant"/>
    <property type="match status" value="1"/>
</dbReference>
<dbReference type="Pfam" id="PF00954">
    <property type="entry name" value="S_locus_glycop"/>
    <property type="match status" value="1"/>
</dbReference>
<dbReference type="InterPro" id="IPR008271">
    <property type="entry name" value="Ser/Thr_kinase_AS"/>
</dbReference>
<dbReference type="Pfam" id="PF01453">
    <property type="entry name" value="B_lectin"/>
    <property type="match status" value="1"/>
</dbReference>
<evidence type="ECO:0000259" key="24">
    <source>
        <dbReference type="PROSITE" id="PS50011"/>
    </source>
</evidence>
<comment type="caution">
    <text evidence="27">The sequence shown here is derived from an EMBL/GenBank/DDBJ whole genome shotgun (WGS) entry which is preliminary data.</text>
</comment>
<dbReference type="GO" id="GO:0048544">
    <property type="term" value="P:recognition of pollen"/>
    <property type="evidence" value="ECO:0007669"/>
    <property type="project" value="InterPro"/>
</dbReference>
<comment type="catalytic activity">
    <reaction evidence="18 20">
        <text>L-threonyl-[protein] + ATP = O-phospho-L-threonyl-[protein] + ADP + H(+)</text>
        <dbReference type="Rhea" id="RHEA:46608"/>
        <dbReference type="Rhea" id="RHEA-COMP:11060"/>
        <dbReference type="Rhea" id="RHEA-COMP:11605"/>
        <dbReference type="ChEBI" id="CHEBI:15378"/>
        <dbReference type="ChEBI" id="CHEBI:30013"/>
        <dbReference type="ChEBI" id="CHEBI:30616"/>
        <dbReference type="ChEBI" id="CHEBI:61977"/>
        <dbReference type="ChEBI" id="CHEBI:456216"/>
        <dbReference type="EC" id="2.7.11.1"/>
    </reaction>
</comment>
<dbReference type="CDD" id="cd14066">
    <property type="entry name" value="STKc_IRAK"/>
    <property type="match status" value="1"/>
</dbReference>
<evidence type="ECO:0000313" key="28">
    <source>
        <dbReference type="Proteomes" id="UP001140949"/>
    </source>
</evidence>
<dbReference type="EC" id="2.7.11.1" evidence="20"/>
<dbReference type="GO" id="GO:0005524">
    <property type="term" value="F:ATP binding"/>
    <property type="evidence" value="ECO:0007669"/>
    <property type="project" value="UniProtKB-UniRule"/>
</dbReference>
<dbReference type="GO" id="GO:0051707">
    <property type="term" value="P:response to other organism"/>
    <property type="evidence" value="ECO:0007669"/>
    <property type="project" value="UniProtKB-ARBA"/>
</dbReference>
<dbReference type="AlphaFoldDB" id="A0AAX6I243"/>
<dbReference type="InterPro" id="IPR001480">
    <property type="entry name" value="Bulb-type_lectin_dom"/>
</dbReference>
<evidence type="ECO:0000256" key="13">
    <source>
        <dbReference type="ARBA" id="ARBA00022989"/>
    </source>
</evidence>
<reference evidence="27" key="1">
    <citation type="journal article" date="2023" name="GigaByte">
        <title>Genome assembly of the bearded iris, Iris pallida Lam.</title>
        <authorList>
            <person name="Bruccoleri R.E."/>
            <person name="Oakeley E.J."/>
            <person name="Faust A.M.E."/>
            <person name="Altorfer M."/>
            <person name="Dessus-Babus S."/>
            <person name="Burckhardt D."/>
            <person name="Oertli M."/>
            <person name="Naumann U."/>
            <person name="Petersen F."/>
            <person name="Wong J."/>
        </authorList>
    </citation>
    <scope>NUCLEOTIDE SEQUENCE</scope>
    <source>
        <strain evidence="27">GSM-AAB239-AS_SAM_17_03QT</strain>
    </source>
</reference>
<evidence type="ECO:0000256" key="21">
    <source>
        <dbReference type="PROSITE-ProRule" id="PRU10141"/>
    </source>
</evidence>
<evidence type="ECO:0000256" key="7">
    <source>
        <dbReference type="ARBA" id="ARBA00022692"/>
    </source>
</evidence>
<evidence type="ECO:0000256" key="12">
    <source>
        <dbReference type="ARBA" id="ARBA00022840"/>
    </source>
</evidence>
<evidence type="ECO:0000256" key="18">
    <source>
        <dbReference type="ARBA" id="ARBA00047899"/>
    </source>
</evidence>
<dbReference type="GO" id="GO:0005886">
    <property type="term" value="C:plasma membrane"/>
    <property type="evidence" value="ECO:0007669"/>
    <property type="project" value="UniProtKB-SubCell"/>
</dbReference>
<dbReference type="Gene3D" id="1.10.510.10">
    <property type="entry name" value="Transferase(Phosphotransferase) domain 1"/>
    <property type="match status" value="1"/>
</dbReference>
<evidence type="ECO:0000256" key="5">
    <source>
        <dbReference type="ARBA" id="ARBA00022553"/>
    </source>
</evidence>
<keyword evidence="28" id="KW-1185">Reference proteome</keyword>
<dbReference type="SMART" id="SM00473">
    <property type="entry name" value="PAN_AP"/>
    <property type="match status" value="1"/>
</dbReference>
<keyword evidence="2" id="KW-1003">Cell membrane</keyword>
<dbReference type="SMART" id="SM00220">
    <property type="entry name" value="S_TKc"/>
    <property type="match status" value="1"/>
</dbReference>
<reference evidence="27" key="2">
    <citation type="submission" date="2023-04" db="EMBL/GenBank/DDBJ databases">
        <authorList>
            <person name="Bruccoleri R.E."/>
            <person name="Oakeley E.J."/>
            <person name="Faust A.-M."/>
            <person name="Dessus-Babus S."/>
            <person name="Altorfer M."/>
            <person name="Burckhardt D."/>
            <person name="Oertli M."/>
            <person name="Naumann U."/>
            <person name="Petersen F."/>
            <person name="Wong J."/>
        </authorList>
    </citation>
    <scope>NUCLEOTIDE SEQUENCE</scope>
    <source>
        <strain evidence="27">GSM-AAB239-AS_SAM_17_03QT</strain>
        <tissue evidence="27">Leaf</tissue>
    </source>
</reference>
<evidence type="ECO:0000259" key="26">
    <source>
        <dbReference type="PROSITE" id="PS50948"/>
    </source>
</evidence>
<dbReference type="Gene3D" id="3.30.200.20">
    <property type="entry name" value="Phosphorylase Kinase, domain 1"/>
    <property type="match status" value="1"/>
</dbReference>
<dbReference type="PIRSF" id="PIRSF000641">
    <property type="entry name" value="SRK"/>
    <property type="match status" value="1"/>
</dbReference>
<keyword evidence="3 20" id="KW-0723">Serine/threonine-protein kinase</keyword>
<keyword evidence="11 20" id="KW-0418">Kinase</keyword>
<evidence type="ECO:0000256" key="10">
    <source>
        <dbReference type="ARBA" id="ARBA00022741"/>
    </source>
</evidence>
<dbReference type="EMBL" id="JANAVB010005597">
    <property type="protein sequence ID" value="KAJ6847138.1"/>
    <property type="molecule type" value="Genomic_DNA"/>
</dbReference>
<keyword evidence="12 20" id="KW-0067">ATP-binding</keyword>
<keyword evidence="4" id="KW-0245">EGF-like domain</keyword>